<dbReference type="AlphaFoldDB" id="A0A6J8D5R1"/>
<gene>
    <name evidence="2" type="ORF">MCOR_36565</name>
</gene>
<dbReference type="GO" id="GO:0004364">
    <property type="term" value="F:glutathione transferase activity"/>
    <property type="evidence" value="ECO:0007669"/>
    <property type="project" value="UniProtKB-EC"/>
</dbReference>
<dbReference type="PANTHER" id="PTHR11571">
    <property type="entry name" value="GLUTATHIONE S-TRANSFERASE"/>
    <property type="match status" value="1"/>
</dbReference>
<name>A0A6J8D5R1_MYTCO</name>
<evidence type="ECO:0000313" key="2">
    <source>
        <dbReference type="EMBL" id="CAC5402632.1"/>
    </source>
</evidence>
<sequence>MRLGWRVCTNASGNPSFWSAVNGSIQNNNDSTGNPSIWSAVNRSKQNNNKSTGNPSFWSAVTGRTNRKTKAIAILSLLGLRIKAVLIPGDWYPAVPSGSSRYTEEYLTSKEQWEELKQSGKLLYNQVPLLEIDGLELVQTGAIVRYLAKKYNMYGSNEQEAVK</sequence>
<accession>A0A6J8D5R1</accession>
<protein>
    <submittedName>
        <fullName evidence="2">GST</fullName>
        <ecNumber evidence="2">2.5.1.18</ecNumber>
    </submittedName>
</protein>
<dbReference type="PROSITE" id="PS50404">
    <property type="entry name" value="GST_NTER"/>
    <property type="match status" value="1"/>
</dbReference>
<dbReference type="Proteomes" id="UP000507470">
    <property type="component" value="Unassembled WGS sequence"/>
</dbReference>
<dbReference type="InterPro" id="IPR050213">
    <property type="entry name" value="GST_superfamily"/>
</dbReference>
<dbReference type="EC" id="2.5.1.18" evidence="2"/>
<proteinExistence type="predicted"/>
<dbReference type="SUPFAM" id="SSF52833">
    <property type="entry name" value="Thioredoxin-like"/>
    <property type="match status" value="1"/>
</dbReference>
<keyword evidence="2" id="KW-0808">Transferase</keyword>
<reference evidence="2 3" key="1">
    <citation type="submission" date="2020-06" db="EMBL/GenBank/DDBJ databases">
        <authorList>
            <person name="Li R."/>
            <person name="Bekaert M."/>
        </authorList>
    </citation>
    <scope>NUCLEOTIDE SEQUENCE [LARGE SCALE GENOMIC DNA]</scope>
    <source>
        <strain evidence="3">wild</strain>
    </source>
</reference>
<dbReference type="PANTHER" id="PTHR11571:SF230">
    <property type="entry name" value="GLUTATHIONE TRANSFERASE"/>
    <property type="match status" value="1"/>
</dbReference>
<feature type="domain" description="GST N-terminal" evidence="1">
    <location>
        <begin position="101"/>
        <end position="155"/>
    </location>
</feature>
<dbReference type="InterPro" id="IPR004045">
    <property type="entry name" value="Glutathione_S-Trfase_N"/>
</dbReference>
<dbReference type="Pfam" id="PF02798">
    <property type="entry name" value="GST_N"/>
    <property type="match status" value="1"/>
</dbReference>
<dbReference type="GO" id="GO:0006749">
    <property type="term" value="P:glutathione metabolic process"/>
    <property type="evidence" value="ECO:0007669"/>
    <property type="project" value="TreeGrafter"/>
</dbReference>
<dbReference type="EMBL" id="CACVKT020006556">
    <property type="protein sequence ID" value="CAC5402632.1"/>
    <property type="molecule type" value="Genomic_DNA"/>
</dbReference>
<organism evidence="2 3">
    <name type="scientific">Mytilus coruscus</name>
    <name type="common">Sea mussel</name>
    <dbReference type="NCBI Taxonomy" id="42192"/>
    <lineage>
        <taxon>Eukaryota</taxon>
        <taxon>Metazoa</taxon>
        <taxon>Spiralia</taxon>
        <taxon>Lophotrochozoa</taxon>
        <taxon>Mollusca</taxon>
        <taxon>Bivalvia</taxon>
        <taxon>Autobranchia</taxon>
        <taxon>Pteriomorphia</taxon>
        <taxon>Mytilida</taxon>
        <taxon>Mytiloidea</taxon>
        <taxon>Mytilidae</taxon>
        <taxon>Mytilinae</taxon>
        <taxon>Mytilus</taxon>
    </lineage>
</organism>
<dbReference type="InterPro" id="IPR036249">
    <property type="entry name" value="Thioredoxin-like_sf"/>
</dbReference>
<evidence type="ECO:0000313" key="3">
    <source>
        <dbReference type="Proteomes" id="UP000507470"/>
    </source>
</evidence>
<dbReference type="OrthoDB" id="414243at2759"/>
<evidence type="ECO:0000259" key="1">
    <source>
        <dbReference type="PROSITE" id="PS50404"/>
    </source>
</evidence>
<keyword evidence="3" id="KW-1185">Reference proteome</keyword>
<dbReference type="Gene3D" id="3.40.30.10">
    <property type="entry name" value="Glutaredoxin"/>
    <property type="match status" value="1"/>
</dbReference>